<name>A0A059FDF1_9PROT</name>
<organism evidence="2 3">
    <name type="scientific">Hyphomonas jannaschiana VP2</name>
    <dbReference type="NCBI Taxonomy" id="1280952"/>
    <lineage>
        <taxon>Bacteria</taxon>
        <taxon>Pseudomonadati</taxon>
        <taxon>Pseudomonadota</taxon>
        <taxon>Alphaproteobacteria</taxon>
        <taxon>Hyphomonadales</taxon>
        <taxon>Hyphomonadaceae</taxon>
        <taxon>Hyphomonas</taxon>
    </lineage>
</organism>
<dbReference type="Pfam" id="PF06698">
    <property type="entry name" value="DUF1192"/>
    <property type="match status" value="1"/>
</dbReference>
<evidence type="ECO:0000256" key="1">
    <source>
        <dbReference type="SAM" id="Coils"/>
    </source>
</evidence>
<evidence type="ECO:0000313" key="2">
    <source>
        <dbReference type="EMBL" id="KCZ88561.1"/>
    </source>
</evidence>
<dbReference type="AlphaFoldDB" id="A0A059FDF1"/>
<keyword evidence="1" id="KW-0175">Coiled coil</keyword>
<proteinExistence type="predicted"/>
<evidence type="ECO:0000313" key="3">
    <source>
        <dbReference type="Proteomes" id="UP000024816"/>
    </source>
</evidence>
<dbReference type="EMBL" id="ARYJ01000005">
    <property type="protein sequence ID" value="KCZ88561.1"/>
    <property type="molecule type" value="Genomic_DNA"/>
</dbReference>
<keyword evidence="3" id="KW-1185">Reference proteome</keyword>
<protein>
    <recommendedName>
        <fullName evidence="4">DUF1192 domain-containing protein</fullName>
    </recommendedName>
</protein>
<comment type="caution">
    <text evidence="2">The sequence shown here is derived from an EMBL/GenBank/DDBJ whole genome shotgun (WGS) entry which is preliminary data.</text>
</comment>
<dbReference type="Proteomes" id="UP000024816">
    <property type="component" value="Unassembled WGS sequence"/>
</dbReference>
<accession>A0A059FDF1</accession>
<reference evidence="2 3" key="1">
    <citation type="journal article" date="2014" name="Antonie Van Leeuwenhoek">
        <title>Hyphomonas beringensis sp. nov. and Hyphomonas chukchiensis sp. nov., isolated from surface seawater of the Bering Sea and Chukchi Sea.</title>
        <authorList>
            <person name="Li C."/>
            <person name="Lai Q."/>
            <person name="Li G."/>
            <person name="Dong C."/>
            <person name="Wang J."/>
            <person name="Liao Y."/>
            <person name="Shao Z."/>
        </authorList>
    </citation>
    <scope>NUCLEOTIDE SEQUENCE [LARGE SCALE GENOMIC DNA]</scope>
    <source>
        <strain evidence="2 3">VP2</strain>
    </source>
</reference>
<dbReference type="eggNOG" id="COG5509">
    <property type="taxonomic scope" value="Bacteria"/>
</dbReference>
<gene>
    <name evidence="2" type="ORF">HJA_09339</name>
</gene>
<dbReference type="STRING" id="1280952.HJA_09339"/>
<feature type="coiled-coil region" evidence="1">
    <location>
        <begin position="23"/>
        <end position="57"/>
    </location>
</feature>
<evidence type="ECO:0008006" key="4">
    <source>
        <dbReference type="Google" id="ProtNLM"/>
    </source>
</evidence>
<dbReference type="InterPro" id="IPR009579">
    <property type="entry name" value="DUF1192"/>
</dbReference>
<dbReference type="PATRIC" id="fig|1280952.3.peg.1861"/>
<dbReference type="OrthoDB" id="7620387at2"/>
<sequence>MMAISDEEPILVNTPQTLEQMSVEELEVRIAQLKDGIAACEREIEKKRAQKAAADALFGGGGD</sequence>